<evidence type="ECO:0000313" key="6">
    <source>
        <dbReference type="EMBL" id="KAH7984448.1"/>
    </source>
</evidence>
<name>A0A9D4YQR8_RHISA</name>
<dbReference type="EMBL" id="JABSTV010001245">
    <property type="protein sequence ID" value="KAH7984448.1"/>
    <property type="molecule type" value="Genomic_DNA"/>
</dbReference>
<sequence length="130" mass="14946">MAFAKVDNKVSPEQGSRDQRSMHDRYRRQHDGTFPYAQDLLEAAHSTSGLSWGSTIVLTSLALRVAVTLPLAVYQHHVLARFANLDREMAGIAQELKRETMQATRMFNLTEKQARHLYRRNVRCRGSFTR</sequence>
<feature type="compositionally biased region" description="Basic and acidic residues" evidence="5">
    <location>
        <begin position="1"/>
        <end position="24"/>
    </location>
</feature>
<dbReference type="Proteomes" id="UP000821837">
    <property type="component" value="Chromosome 1"/>
</dbReference>
<evidence type="ECO:0000256" key="5">
    <source>
        <dbReference type="SAM" id="MobiDB-lite"/>
    </source>
</evidence>
<comment type="subcellular location">
    <subcellularLocation>
        <location evidence="1">Membrane</location>
        <topology evidence="1">Multi-pass membrane protein</topology>
    </subcellularLocation>
</comment>
<keyword evidence="2" id="KW-0812">Transmembrane</keyword>
<evidence type="ECO:0000313" key="7">
    <source>
        <dbReference type="Proteomes" id="UP000821837"/>
    </source>
</evidence>
<reference evidence="6" key="1">
    <citation type="journal article" date="2020" name="Cell">
        <title>Large-Scale Comparative Analyses of Tick Genomes Elucidate Their Genetic Diversity and Vector Capacities.</title>
        <authorList>
            <consortium name="Tick Genome and Microbiome Consortium (TIGMIC)"/>
            <person name="Jia N."/>
            <person name="Wang J."/>
            <person name="Shi W."/>
            <person name="Du L."/>
            <person name="Sun Y."/>
            <person name="Zhan W."/>
            <person name="Jiang J.F."/>
            <person name="Wang Q."/>
            <person name="Zhang B."/>
            <person name="Ji P."/>
            <person name="Bell-Sakyi L."/>
            <person name="Cui X.M."/>
            <person name="Yuan T.T."/>
            <person name="Jiang B.G."/>
            <person name="Yang W.F."/>
            <person name="Lam T.T."/>
            <person name="Chang Q.C."/>
            <person name="Ding S.J."/>
            <person name="Wang X.J."/>
            <person name="Zhu J.G."/>
            <person name="Ruan X.D."/>
            <person name="Zhao L."/>
            <person name="Wei J.T."/>
            <person name="Ye R.Z."/>
            <person name="Que T.C."/>
            <person name="Du C.H."/>
            <person name="Zhou Y.H."/>
            <person name="Cheng J.X."/>
            <person name="Dai P.F."/>
            <person name="Guo W.B."/>
            <person name="Han X.H."/>
            <person name="Huang E.J."/>
            <person name="Li L.F."/>
            <person name="Wei W."/>
            <person name="Gao Y.C."/>
            <person name="Liu J.Z."/>
            <person name="Shao H.Z."/>
            <person name="Wang X."/>
            <person name="Wang C.C."/>
            <person name="Yang T.C."/>
            <person name="Huo Q.B."/>
            <person name="Li W."/>
            <person name="Chen H.Y."/>
            <person name="Chen S.E."/>
            <person name="Zhou L.G."/>
            <person name="Ni X.B."/>
            <person name="Tian J.H."/>
            <person name="Sheng Y."/>
            <person name="Liu T."/>
            <person name="Pan Y.S."/>
            <person name="Xia L.Y."/>
            <person name="Li J."/>
            <person name="Zhao F."/>
            <person name="Cao W.C."/>
        </authorList>
    </citation>
    <scope>NUCLEOTIDE SEQUENCE</scope>
    <source>
        <strain evidence="6">Rsan-2018</strain>
    </source>
</reference>
<dbReference type="GO" id="GO:0032977">
    <property type="term" value="F:membrane insertase activity"/>
    <property type="evidence" value="ECO:0007669"/>
    <property type="project" value="InterPro"/>
</dbReference>
<keyword evidence="3" id="KW-1133">Transmembrane helix</keyword>
<accession>A0A9D4YQR8</accession>
<proteinExistence type="predicted"/>
<protein>
    <submittedName>
        <fullName evidence="6">Uncharacterized protein</fullName>
    </submittedName>
</protein>
<dbReference type="PANTHER" id="PTHR12428:SF65">
    <property type="entry name" value="CYTOCHROME C OXIDASE ASSEMBLY PROTEIN COX18, MITOCHONDRIAL"/>
    <property type="match status" value="1"/>
</dbReference>
<evidence type="ECO:0000256" key="1">
    <source>
        <dbReference type="ARBA" id="ARBA00004141"/>
    </source>
</evidence>
<keyword evidence="7" id="KW-1185">Reference proteome</keyword>
<keyword evidence="4" id="KW-0472">Membrane</keyword>
<dbReference type="VEuPathDB" id="VectorBase:RSAN_029209"/>
<dbReference type="PANTHER" id="PTHR12428">
    <property type="entry name" value="OXA1"/>
    <property type="match status" value="1"/>
</dbReference>
<dbReference type="GO" id="GO:0033617">
    <property type="term" value="P:mitochondrial respiratory chain complex IV assembly"/>
    <property type="evidence" value="ECO:0007669"/>
    <property type="project" value="TreeGrafter"/>
</dbReference>
<comment type="caution">
    <text evidence="6">The sequence shown here is derived from an EMBL/GenBank/DDBJ whole genome shotgun (WGS) entry which is preliminary data.</text>
</comment>
<dbReference type="GO" id="GO:0032979">
    <property type="term" value="P:protein insertion into mitochondrial inner membrane from matrix"/>
    <property type="evidence" value="ECO:0007669"/>
    <property type="project" value="TreeGrafter"/>
</dbReference>
<dbReference type="InterPro" id="IPR001708">
    <property type="entry name" value="YidC/ALB3/OXA1/COX18"/>
</dbReference>
<reference evidence="6" key="2">
    <citation type="submission" date="2021-09" db="EMBL/GenBank/DDBJ databases">
        <authorList>
            <person name="Jia N."/>
            <person name="Wang J."/>
            <person name="Shi W."/>
            <person name="Du L."/>
            <person name="Sun Y."/>
            <person name="Zhan W."/>
            <person name="Jiang J."/>
            <person name="Wang Q."/>
            <person name="Zhang B."/>
            <person name="Ji P."/>
            <person name="Sakyi L.B."/>
            <person name="Cui X."/>
            <person name="Yuan T."/>
            <person name="Jiang B."/>
            <person name="Yang W."/>
            <person name="Lam T.T.-Y."/>
            <person name="Chang Q."/>
            <person name="Ding S."/>
            <person name="Wang X."/>
            <person name="Zhu J."/>
            <person name="Ruan X."/>
            <person name="Zhao L."/>
            <person name="Wei J."/>
            <person name="Que T."/>
            <person name="Du C."/>
            <person name="Cheng J."/>
            <person name="Dai P."/>
            <person name="Han X."/>
            <person name="Huang E."/>
            <person name="Gao Y."/>
            <person name="Liu J."/>
            <person name="Shao H."/>
            <person name="Ye R."/>
            <person name="Li L."/>
            <person name="Wei W."/>
            <person name="Wang X."/>
            <person name="Wang C."/>
            <person name="Huo Q."/>
            <person name="Li W."/>
            <person name="Guo W."/>
            <person name="Chen H."/>
            <person name="Chen S."/>
            <person name="Zhou L."/>
            <person name="Zhou L."/>
            <person name="Ni X."/>
            <person name="Tian J."/>
            <person name="Zhou Y."/>
            <person name="Sheng Y."/>
            <person name="Liu T."/>
            <person name="Pan Y."/>
            <person name="Xia L."/>
            <person name="Li J."/>
            <person name="Zhao F."/>
            <person name="Cao W."/>
        </authorList>
    </citation>
    <scope>NUCLEOTIDE SEQUENCE</scope>
    <source>
        <strain evidence="6">Rsan-2018</strain>
        <tissue evidence="6">Larvae</tissue>
    </source>
</reference>
<evidence type="ECO:0000256" key="4">
    <source>
        <dbReference type="ARBA" id="ARBA00023136"/>
    </source>
</evidence>
<feature type="region of interest" description="Disordered" evidence="5">
    <location>
        <begin position="1"/>
        <end position="28"/>
    </location>
</feature>
<dbReference type="GO" id="GO:0005743">
    <property type="term" value="C:mitochondrial inner membrane"/>
    <property type="evidence" value="ECO:0007669"/>
    <property type="project" value="TreeGrafter"/>
</dbReference>
<evidence type="ECO:0000256" key="2">
    <source>
        <dbReference type="ARBA" id="ARBA00022692"/>
    </source>
</evidence>
<dbReference type="AlphaFoldDB" id="A0A9D4YQR8"/>
<gene>
    <name evidence="6" type="ORF">HPB52_020894</name>
</gene>
<organism evidence="6 7">
    <name type="scientific">Rhipicephalus sanguineus</name>
    <name type="common">Brown dog tick</name>
    <name type="synonym">Ixodes sanguineus</name>
    <dbReference type="NCBI Taxonomy" id="34632"/>
    <lineage>
        <taxon>Eukaryota</taxon>
        <taxon>Metazoa</taxon>
        <taxon>Ecdysozoa</taxon>
        <taxon>Arthropoda</taxon>
        <taxon>Chelicerata</taxon>
        <taxon>Arachnida</taxon>
        <taxon>Acari</taxon>
        <taxon>Parasitiformes</taxon>
        <taxon>Ixodida</taxon>
        <taxon>Ixodoidea</taxon>
        <taxon>Ixodidae</taxon>
        <taxon>Rhipicephalinae</taxon>
        <taxon>Rhipicephalus</taxon>
        <taxon>Rhipicephalus</taxon>
    </lineage>
</organism>
<evidence type="ECO:0000256" key="3">
    <source>
        <dbReference type="ARBA" id="ARBA00022989"/>
    </source>
</evidence>